<dbReference type="SUPFAM" id="SSF48452">
    <property type="entry name" value="TPR-like"/>
    <property type="match status" value="1"/>
</dbReference>
<keyword evidence="2" id="KW-0812">Transmembrane</keyword>
<dbReference type="InterPro" id="IPR019734">
    <property type="entry name" value="TPR_rpt"/>
</dbReference>
<reference evidence="3 6" key="1">
    <citation type="submission" date="2014-08" db="EMBL/GenBank/DDBJ databases">
        <title>Fervidobacterium pennivorans DYC genome.</title>
        <authorList>
            <person name="Wushke S."/>
        </authorList>
    </citation>
    <scope>NUCLEOTIDE SEQUENCE [LARGE SCALE GENOMIC DNA]</scope>
    <source>
        <strain evidence="3 6">DYC</strain>
    </source>
</reference>
<protein>
    <submittedName>
        <fullName evidence="3">Uncharacterized protein</fullName>
    </submittedName>
</protein>
<sequence length="389" mass="44877">MSSERSYLLWEQPNGRFLVFLITFVIFLSHVTLLLAVSQKAIEYYSAAELSYKSGDYSTALKNYELALSTDPTIEGYDSQIKFKMGISAYMVGDYDKARSYLAGYNNEFVRALLDSISQRKAQDEWKKWISTYRPTTVEEATQVASQVEKKSKSNFLPIFLIFVITFAVLLIAEFRIYKARRMVIELPKKPAEATLPPSTVGQNVSESFVEPSEKLFSEEFELIPKEARIVDFEQLLQSEIDVFKDIFEQIPQKEETKQKPTEAKGAEEIEKERLAEAADKAVEREKIVEEILGETKELIEDLGKEIVEQPQEEVPQTEQIEIESIEAELLSKLRTQRDSWAEESQPSAEFYEEIQKDFSEYDTLEKITEEETKILVEKLIKLRQGENN</sequence>
<dbReference type="PROSITE" id="PS50005">
    <property type="entry name" value="TPR"/>
    <property type="match status" value="1"/>
</dbReference>
<keyword evidence="1" id="KW-0802">TPR repeat</keyword>
<dbReference type="PATRIC" id="fig|93466.3.peg.660"/>
<accession>A0A172T2K0</accession>
<feature type="transmembrane region" description="Helical" evidence="2">
    <location>
        <begin position="17"/>
        <end position="37"/>
    </location>
</feature>
<dbReference type="EMBL" id="CP011393">
    <property type="protein sequence ID" value="ANE41083.1"/>
    <property type="molecule type" value="Genomic_DNA"/>
</dbReference>
<feature type="transmembrane region" description="Helical" evidence="2">
    <location>
        <begin position="156"/>
        <end position="178"/>
    </location>
</feature>
<dbReference type="Proteomes" id="UP000077096">
    <property type="component" value="Chromosome"/>
</dbReference>
<evidence type="ECO:0000313" key="6">
    <source>
        <dbReference type="Proteomes" id="UP000077096"/>
    </source>
</evidence>
<dbReference type="OrthoDB" id="49467at2"/>
<evidence type="ECO:0000313" key="4">
    <source>
        <dbReference type="EMBL" id="HGQ76911.1"/>
    </source>
</evidence>
<dbReference type="KEGG" id="fng:JM64_03045"/>
<evidence type="ECO:0000256" key="2">
    <source>
        <dbReference type="SAM" id="Phobius"/>
    </source>
</evidence>
<dbReference type="InterPro" id="IPR011990">
    <property type="entry name" value="TPR-like_helical_dom_sf"/>
</dbReference>
<keyword evidence="2" id="KW-0472">Membrane</keyword>
<evidence type="ECO:0000313" key="3">
    <source>
        <dbReference type="EMBL" id="ANE41083.1"/>
    </source>
</evidence>
<gene>
    <name evidence="5" type="ORF">ENT72_01950</name>
    <name evidence="4" type="ORF">ENU12_03150</name>
    <name evidence="3" type="ORF">JM64_03045</name>
</gene>
<dbReference type="Gene3D" id="1.25.40.10">
    <property type="entry name" value="Tetratricopeptide repeat domain"/>
    <property type="match status" value="1"/>
</dbReference>
<dbReference type="EMBL" id="DTBH01000068">
    <property type="protein sequence ID" value="HGQ76911.1"/>
    <property type="molecule type" value="Genomic_DNA"/>
</dbReference>
<keyword evidence="2" id="KW-1133">Transmembrane helix</keyword>
<dbReference type="EMBL" id="DSZT01000058">
    <property type="protein sequence ID" value="HGU41676.1"/>
    <property type="molecule type" value="Genomic_DNA"/>
</dbReference>
<evidence type="ECO:0000313" key="5">
    <source>
        <dbReference type="EMBL" id="HGU41676.1"/>
    </source>
</evidence>
<reference evidence="4" key="2">
    <citation type="journal article" date="2020" name="mSystems">
        <title>Genome- and Community-Level Interaction Insights into Carbon Utilization and Element Cycling Functions of Hydrothermarchaeota in Hydrothermal Sediment.</title>
        <authorList>
            <person name="Zhou Z."/>
            <person name="Liu Y."/>
            <person name="Xu W."/>
            <person name="Pan J."/>
            <person name="Luo Z.H."/>
            <person name="Li M."/>
        </authorList>
    </citation>
    <scope>NUCLEOTIDE SEQUENCE [LARGE SCALE GENOMIC DNA]</scope>
    <source>
        <strain evidence="5">SpSt-604</strain>
        <strain evidence="4">SpSt-640</strain>
    </source>
</reference>
<feature type="repeat" description="TPR" evidence="1">
    <location>
        <begin position="41"/>
        <end position="74"/>
    </location>
</feature>
<proteinExistence type="predicted"/>
<organism evidence="3 6">
    <name type="scientific">Fervidobacterium pennivorans</name>
    <dbReference type="NCBI Taxonomy" id="93466"/>
    <lineage>
        <taxon>Bacteria</taxon>
        <taxon>Thermotogati</taxon>
        <taxon>Thermotogota</taxon>
        <taxon>Thermotogae</taxon>
        <taxon>Thermotogales</taxon>
        <taxon>Fervidobacteriaceae</taxon>
        <taxon>Fervidobacterium</taxon>
    </lineage>
</organism>
<name>A0A172T2K0_FERPE</name>
<dbReference type="AlphaFoldDB" id="A0A172T2K0"/>
<evidence type="ECO:0000256" key="1">
    <source>
        <dbReference type="PROSITE-ProRule" id="PRU00339"/>
    </source>
</evidence>